<feature type="repeat" description="ARM" evidence="7">
    <location>
        <begin position="48"/>
        <end position="84"/>
    </location>
</feature>
<dbReference type="Pfam" id="PF00514">
    <property type="entry name" value="Arm"/>
    <property type="match status" value="1"/>
</dbReference>
<dbReference type="PANTHER" id="PTHR15651:SF7">
    <property type="entry name" value="ARMADILLO REPEAT-CONTAINING PROTEIN 8"/>
    <property type="match status" value="1"/>
</dbReference>
<sequence length="601" mass="67234">MQEVTATSRHYVDRLFDPDPQKVLQGVIDMKNAVIGNNKQKANLIVLGAVPRLLYLLQQGSSSSELRAECAVVLGSLAMGTENNIKSLVDCHIIPALLQGLLCPDLIFIEACLRCLRTVFISPVTPVQLLYTDPTVIPHLMSLLSRSQRTQEYITQIFSHCCKTPEHQTVLFNHGAIQNIAPLLISPSYKVRMQALKCFSVLAYENTQVSMTLVNVLVDEELLSQVFVRMMQRDQPIDMQLTAAKCLTYMCRAGAIRTDDSCIVLKTLPCLVRMCSKERLLEERVEGAETLAYLMEPDVELQRIASVTDHLVAMLADYFKYPSSVSAITDIKRLDHDLKHAHELRQAAFKLYASLGSNDEDIRKKPILESGVIELLCSLTQSDSPALRVNGIWALMNMAFQADQKVKGEIVRALGTEQLFRLLSDPDSNVLMKTLGLLRNLLSTRPHIDQVMSSHGKQIMQAVTLILEGEHSIEVKEQTLCILANIADGNTAKELIMTNDDILQKIKYYMAHSNVKLQLAATFCISNLIWNEEDGSQERQDKLRELGFVDILHKLTQASDPNLCDRSDTATHTSDLSPAVLQFLSSIDRQTRTNTCTLIVL</sequence>
<keyword evidence="9" id="KW-1185">Reference proteome</keyword>
<keyword evidence="5" id="KW-0677">Repeat</keyword>
<reference evidence="8" key="3">
    <citation type="submission" date="2025-09" db="UniProtKB">
        <authorList>
            <consortium name="Ensembl"/>
        </authorList>
    </citation>
    <scope>IDENTIFICATION</scope>
</reference>
<evidence type="ECO:0000256" key="2">
    <source>
        <dbReference type="ARBA" id="ARBA00004496"/>
    </source>
</evidence>
<evidence type="ECO:0000256" key="3">
    <source>
        <dbReference type="ARBA" id="ARBA00013746"/>
    </source>
</evidence>
<dbReference type="FunFam" id="1.25.10.10:FF:000070">
    <property type="entry name" value="armadillo repeat-containing protein 8 isoform X1"/>
    <property type="match status" value="1"/>
</dbReference>
<gene>
    <name evidence="8" type="primary">LOC110520230</name>
</gene>
<dbReference type="GO" id="GO:0043161">
    <property type="term" value="P:proteasome-mediated ubiquitin-dependent protein catabolic process"/>
    <property type="evidence" value="ECO:0007669"/>
    <property type="project" value="TreeGrafter"/>
</dbReference>
<keyword evidence="4" id="KW-0963">Cytoplasm</keyword>
<dbReference type="Proteomes" id="UP000694395">
    <property type="component" value="Chromosome 3"/>
</dbReference>
<proteinExistence type="predicted"/>
<dbReference type="InterPro" id="IPR038739">
    <property type="entry name" value="ARMC8/Vid28"/>
</dbReference>
<dbReference type="Ensembl" id="ENSOMYT00000039165.2">
    <property type="protein sequence ID" value="ENSOMYP00000035913.2"/>
    <property type="gene ID" value="ENSOMYG00000016390.2"/>
</dbReference>
<feature type="repeat" description="ARM" evidence="7">
    <location>
        <begin position="414"/>
        <end position="456"/>
    </location>
</feature>
<evidence type="ECO:0000256" key="5">
    <source>
        <dbReference type="ARBA" id="ARBA00022737"/>
    </source>
</evidence>
<accession>A0A8C7QH24</accession>
<dbReference type="Gene3D" id="1.25.10.10">
    <property type="entry name" value="Leucine-rich Repeat Variant"/>
    <property type="match status" value="3"/>
</dbReference>
<evidence type="ECO:0000313" key="9">
    <source>
        <dbReference type="Proteomes" id="UP000694395"/>
    </source>
</evidence>
<evidence type="ECO:0000256" key="1">
    <source>
        <dbReference type="ARBA" id="ARBA00004123"/>
    </source>
</evidence>
<comment type="subcellular location">
    <subcellularLocation>
        <location evidence="2">Cytoplasm</location>
    </subcellularLocation>
    <subcellularLocation>
        <location evidence="1">Nucleus</location>
    </subcellularLocation>
</comment>
<name>A0A8C7QH24_ONCMY</name>
<reference evidence="8" key="2">
    <citation type="submission" date="2025-08" db="UniProtKB">
        <authorList>
            <consortium name="Ensembl"/>
        </authorList>
    </citation>
    <scope>IDENTIFICATION</scope>
</reference>
<reference evidence="8" key="1">
    <citation type="submission" date="2020-07" db="EMBL/GenBank/DDBJ databases">
        <title>A long reads based de novo assembly of the rainbow trout Arlee double haploid line genome.</title>
        <authorList>
            <person name="Gao G."/>
            <person name="Palti Y."/>
        </authorList>
    </citation>
    <scope>NUCLEOTIDE SEQUENCE [LARGE SCALE GENOMIC DNA]</scope>
</reference>
<protein>
    <recommendedName>
        <fullName evidence="3">Armadillo repeat-containing protein 8</fullName>
    </recommendedName>
</protein>
<evidence type="ECO:0000256" key="7">
    <source>
        <dbReference type="PROSITE-ProRule" id="PRU00259"/>
    </source>
</evidence>
<dbReference type="SMART" id="SM00185">
    <property type="entry name" value="ARM"/>
    <property type="match status" value="7"/>
</dbReference>
<dbReference type="InterPro" id="IPR011989">
    <property type="entry name" value="ARM-like"/>
</dbReference>
<evidence type="ECO:0000313" key="8">
    <source>
        <dbReference type="Ensembl" id="ENSOMYP00000035913.2"/>
    </source>
</evidence>
<dbReference type="GO" id="GO:0005737">
    <property type="term" value="C:cytoplasm"/>
    <property type="evidence" value="ECO:0007669"/>
    <property type="project" value="UniProtKB-SubCell"/>
</dbReference>
<dbReference type="GeneTree" id="ENSGT00390000003033"/>
<dbReference type="SUPFAM" id="SSF48371">
    <property type="entry name" value="ARM repeat"/>
    <property type="match status" value="1"/>
</dbReference>
<evidence type="ECO:0000256" key="6">
    <source>
        <dbReference type="ARBA" id="ARBA00023242"/>
    </source>
</evidence>
<dbReference type="InterPro" id="IPR000225">
    <property type="entry name" value="Armadillo"/>
</dbReference>
<evidence type="ECO:0000256" key="4">
    <source>
        <dbReference type="ARBA" id="ARBA00022490"/>
    </source>
</evidence>
<organism evidence="8 9">
    <name type="scientific">Oncorhynchus mykiss</name>
    <name type="common">Rainbow trout</name>
    <name type="synonym">Salmo gairdneri</name>
    <dbReference type="NCBI Taxonomy" id="8022"/>
    <lineage>
        <taxon>Eukaryota</taxon>
        <taxon>Metazoa</taxon>
        <taxon>Chordata</taxon>
        <taxon>Craniata</taxon>
        <taxon>Vertebrata</taxon>
        <taxon>Euteleostomi</taxon>
        <taxon>Actinopterygii</taxon>
        <taxon>Neopterygii</taxon>
        <taxon>Teleostei</taxon>
        <taxon>Protacanthopterygii</taxon>
        <taxon>Salmoniformes</taxon>
        <taxon>Salmonidae</taxon>
        <taxon>Salmoninae</taxon>
        <taxon>Oncorhynchus</taxon>
    </lineage>
</organism>
<dbReference type="GO" id="GO:0034657">
    <property type="term" value="C:GID complex"/>
    <property type="evidence" value="ECO:0007669"/>
    <property type="project" value="TreeGrafter"/>
</dbReference>
<dbReference type="GO" id="GO:0005634">
    <property type="term" value="C:nucleus"/>
    <property type="evidence" value="ECO:0007669"/>
    <property type="project" value="UniProtKB-SubCell"/>
</dbReference>
<dbReference type="AlphaFoldDB" id="A0A8C7QH24"/>
<dbReference type="PROSITE" id="PS50176">
    <property type="entry name" value="ARM_REPEAT"/>
    <property type="match status" value="2"/>
</dbReference>
<dbReference type="PANTHER" id="PTHR15651">
    <property type="entry name" value="ARMADILLO REPEAT-CONTAINING PROTEIN 8"/>
    <property type="match status" value="1"/>
</dbReference>
<dbReference type="InterPro" id="IPR016024">
    <property type="entry name" value="ARM-type_fold"/>
</dbReference>
<keyword evidence="6" id="KW-0539">Nucleus</keyword>